<keyword evidence="2" id="KW-1185">Reference proteome</keyword>
<gene>
    <name evidence="1" type="ORF">SAMN05421823_105238</name>
</gene>
<dbReference type="STRING" id="1075417.SAMN05421823_105238"/>
<organism evidence="1 2">
    <name type="scientific">Catalinimonas alkaloidigena</name>
    <dbReference type="NCBI Taxonomy" id="1075417"/>
    <lineage>
        <taxon>Bacteria</taxon>
        <taxon>Pseudomonadati</taxon>
        <taxon>Bacteroidota</taxon>
        <taxon>Cytophagia</taxon>
        <taxon>Cytophagales</taxon>
        <taxon>Catalimonadaceae</taxon>
        <taxon>Catalinimonas</taxon>
    </lineage>
</organism>
<dbReference type="EMBL" id="FNFO01000005">
    <property type="protein sequence ID" value="SDL33806.1"/>
    <property type="molecule type" value="Genomic_DNA"/>
</dbReference>
<dbReference type="AlphaFoldDB" id="A0A1G9J9C0"/>
<accession>A0A1G9J9C0</accession>
<dbReference type="Proteomes" id="UP000198510">
    <property type="component" value="Unassembled WGS sequence"/>
</dbReference>
<reference evidence="1 2" key="1">
    <citation type="submission" date="2016-10" db="EMBL/GenBank/DDBJ databases">
        <authorList>
            <person name="de Groot N.N."/>
        </authorList>
    </citation>
    <scope>NUCLEOTIDE SEQUENCE [LARGE SCALE GENOMIC DNA]</scope>
    <source>
        <strain evidence="1 2">DSM 25186</strain>
    </source>
</reference>
<dbReference type="RefSeq" id="WP_089683354.1">
    <property type="nucleotide sequence ID" value="NZ_FNFO01000005.1"/>
</dbReference>
<protein>
    <submittedName>
        <fullName evidence="1">Uncharacterized protein</fullName>
    </submittedName>
</protein>
<sequence>MSEETSFGEITLQDTIIALQGGIERVDKEKGVVTIDHWITQLMETGQPKFTSIAEDLRELKDSLNEEVVSRQTISDKLISIGQKTASLTAEVDSEYKISMAALGNILTKAGNSIR</sequence>
<proteinExistence type="predicted"/>
<evidence type="ECO:0000313" key="2">
    <source>
        <dbReference type="Proteomes" id="UP000198510"/>
    </source>
</evidence>
<name>A0A1G9J9C0_9BACT</name>
<evidence type="ECO:0000313" key="1">
    <source>
        <dbReference type="EMBL" id="SDL33806.1"/>
    </source>
</evidence>